<name>A0A9W9I6M7_9EURO</name>
<evidence type="ECO:0000256" key="1">
    <source>
        <dbReference type="SAM" id="Coils"/>
    </source>
</evidence>
<evidence type="ECO:0000256" key="2">
    <source>
        <dbReference type="SAM" id="MobiDB-lite"/>
    </source>
</evidence>
<dbReference type="Proteomes" id="UP001149163">
    <property type="component" value="Unassembled WGS sequence"/>
</dbReference>
<dbReference type="GeneID" id="81425914"/>
<dbReference type="OrthoDB" id="5421041at2759"/>
<feature type="compositionally biased region" description="Basic and acidic residues" evidence="2">
    <location>
        <begin position="1"/>
        <end position="11"/>
    </location>
</feature>
<accession>A0A9W9I6M7</accession>
<comment type="caution">
    <text evidence="3">The sequence shown here is derived from an EMBL/GenBank/DDBJ whole genome shotgun (WGS) entry which is preliminary data.</text>
</comment>
<feature type="region of interest" description="Disordered" evidence="2">
    <location>
        <begin position="1"/>
        <end position="20"/>
    </location>
</feature>
<keyword evidence="4" id="KW-1185">Reference proteome</keyword>
<reference evidence="3" key="1">
    <citation type="submission" date="2022-11" db="EMBL/GenBank/DDBJ databases">
        <authorList>
            <person name="Petersen C."/>
        </authorList>
    </citation>
    <scope>NUCLEOTIDE SEQUENCE</scope>
    <source>
        <strain evidence="3">IBT 26290</strain>
    </source>
</reference>
<feature type="coiled-coil region" evidence="1">
    <location>
        <begin position="118"/>
        <end position="208"/>
    </location>
</feature>
<gene>
    <name evidence="3" type="ORF">N7482_004613</name>
</gene>
<reference evidence="3" key="2">
    <citation type="journal article" date="2023" name="IMA Fungus">
        <title>Comparative genomic study of the Penicillium genus elucidates a diverse pangenome and 15 lateral gene transfer events.</title>
        <authorList>
            <person name="Petersen C."/>
            <person name="Sorensen T."/>
            <person name="Nielsen M.R."/>
            <person name="Sondergaard T.E."/>
            <person name="Sorensen J.L."/>
            <person name="Fitzpatrick D.A."/>
            <person name="Frisvad J.C."/>
            <person name="Nielsen K.L."/>
        </authorList>
    </citation>
    <scope>NUCLEOTIDE SEQUENCE</scope>
    <source>
        <strain evidence="3">IBT 26290</strain>
    </source>
</reference>
<evidence type="ECO:0000313" key="3">
    <source>
        <dbReference type="EMBL" id="KAJ5169019.1"/>
    </source>
</evidence>
<evidence type="ECO:0000313" key="4">
    <source>
        <dbReference type="Proteomes" id="UP001149163"/>
    </source>
</evidence>
<feature type="region of interest" description="Disordered" evidence="2">
    <location>
        <begin position="484"/>
        <end position="519"/>
    </location>
</feature>
<protein>
    <submittedName>
        <fullName evidence="3">Uncharacterized protein</fullName>
    </submittedName>
</protein>
<dbReference type="RefSeq" id="XP_056545480.1">
    <property type="nucleotide sequence ID" value="XM_056686738.1"/>
</dbReference>
<dbReference type="EMBL" id="JAPQKN010000002">
    <property type="protein sequence ID" value="KAJ5169019.1"/>
    <property type="molecule type" value="Genomic_DNA"/>
</dbReference>
<organism evidence="3 4">
    <name type="scientific">Penicillium canariense</name>
    <dbReference type="NCBI Taxonomy" id="189055"/>
    <lineage>
        <taxon>Eukaryota</taxon>
        <taxon>Fungi</taxon>
        <taxon>Dikarya</taxon>
        <taxon>Ascomycota</taxon>
        <taxon>Pezizomycotina</taxon>
        <taxon>Eurotiomycetes</taxon>
        <taxon>Eurotiomycetidae</taxon>
        <taxon>Eurotiales</taxon>
        <taxon>Aspergillaceae</taxon>
        <taxon>Penicillium</taxon>
    </lineage>
</organism>
<sequence>MSVEAKSRPARQEGSSSPELYNDVLKNAVKHIAILASRKELQDTSHILDEIDQQKERIAVLEGELAKAQEEHETQEQHTRVTVSKMCTANHHLTAEKTEAQAKITSLETSLAEKDTDLTKSAQLMEGLQSQINQLTSEKTEETAKVTRASREITSLQITIKEKDKLIDKMKGAGSNLKELLVSEKKKNDALEEEKKHLDEEAKKSRTQLQKLESFTIRFSEKNEESMIDAFSALWDYAADELYTILGQNLTLEALNDKEKWNKFRRESENAVRHHAPLLASNSVPAKGMRLAVILGILAREINKHIFQPNYLLSEDCQIRDILSQLASEDSEKESFCRAMLLSIETETQRSSVQSRVQAVVRKVASHLYELLSETQYSELRQVLAKIVERAIEIWIPIQHSKNKYESDFDPHEWGDQECRPFHFPTGNDAHSEIVSEVSVDNLLTVVPRISLLRDNHRYPRTWVIKLIKQERLCALAEQEMYQETTSPTKDKMVSNGARRQSIAKGTTHPNGESFLGKQ</sequence>
<feature type="coiled-coil region" evidence="1">
    <location>
        <begin position="51"/>
        <end position="78"/>
    </location>
</feature>
<proteinExistence type="predicted"/>
<dbReference type="AlphaFoldDB" id="A0A9W9I6M7"/>
<keyword evidence="1" id="KW-0175">Coiled coil</keyword>